<keyword evidence="3" id="KW-1185">Reference proteome</keyword>
<gene>
    <name evidence="2" type="ORF">R3L15_12425</name>
    <name evidence="1" type="ORF">R3L16_09165</name>
</gene>
<dbReference type="Proteomes" id="UP001368318">
    <property type="component" value="Chromosome"/>
</dbReference>
<accession>A0AAU6P746</accession>
<reference evidence="2 3" key="1">
    <citation type="submission" date="2023-10" db="EMBL/GenBank/DDBJ databases">
        <title>Culture-based analysis of two novel bacteria associated with mangrove crab gills.</title>
        <authorList>
            <person name="Yang X."/>
            <person name="Garuglieri E."/>
            <person name="Van Goethem M.W."/>
            <person name="Fusi M."/>
            <person name="Marasco R."/>
            <person name="Daffonchio D.G."/>
        </authorList>
    </citation>
    <scope>NUCLEOTIDE SEQUENCE</scope>
    <source>
        <strain evidence="2">UG2-1</strain>
        <strain evidence="1">UG2-2</strain>
        <strain evidence="3">UG2_2</strain>
    </source>
</reference>
<protein>
    <submittedName>
        <fullName evidence="2">Uncharacterized protein</fullName>
    </submittedName>
</protein>
<dbReference type="EMBL" id="CP136925">
    <property type="protein sequence ID" value="WXA12917.1"/>
    <property type="molecule type" value="Genomic_DNA"/>
</dbReference>
<dbReference type="KEGG" id="mcaa:R3L15_12425"/>
<dbReference type="AlphaFoldDB" id="A0AAU6P746"/>
<proteinExistence type="predicted"/>
<organism evidence="2">
    <name type="scientific">Mangrovimonas cancribranchiae</name>
    <dbReference type="NCBI Taxonomy" id="3080055"/>
    <lineage>
        <taxon>Bacteria</taxon>
        <taxon>Pseudomonadati</taxon>
        <taxon>Bacteroidota</taxon>
        <taxon>Flavobacteriia</taxon>
        <taxon>Flavobacteriales</taxon>
        <taxon>Flavobacteriaceae</taxon>
        <taxon>Mangrovimonas</taxon>
    </lineage>
</organism>
<sequence>MPYQKKFENLVSTANLKSEEFYKSNDRTKISNPYYIGFGNPNSEILLIGKEKAFDIENKEILKYESIENPSEWNYYVENSIDYNKDKFSTESRYYLNAFYPYERVNKGGDTWAKYESLVNRILQKDRIKHNDFFKDAFLTEVNYVPSKQSQIKKFDKKLRKDFLKHPFYRSFKITILACADYLNQEEIEEIFDMKFQKDLTQKNKFIIYKNSNRILINTRQLSTSVPNLYLQKIADEVRTYL</sequence>
<name>A0AAU6P746_9FLAO</name>
<evidence type="ECO:0000313" key="3">
    <source>
        <dbReference type="Proteomes" id="UP001368318"/>
    </source>
</evidence>
<dbReference type="RefSeq" id="WP_338732037.1">
    <property type="nucleotide sequence ID" value="NZ_CP136924.1"/>
</dbReference>
<evidence type="ECO:0000313" key="1">
    <source>
        <dbReference type="EMBL" id="WXA01922.1"/>
    </source>
</evidence>
<dbReference type="EMBL" id="CP136924">
    <property type="protein sequence ID" value="WXA01922.1"/>
    <property type="molecule type" value="Genomic_DNA"/>
</dbReference>
<evidence type="ECO:0000313" key="2">
    <source>
        <dbReference type="EMBL" id="WXA12917.1"/>
    </source>
</evidence>